<protein>
    <submittedName>
        <fullName evidence="7">S-adenosyl-L-methionine-dependent methyltransferase</fullName>
    </submittedName>
</protein>
<dbReference type="Proteomes" id="UP000800235">
    <property type="component" value="Unassembled WGS sequence"/>
</dbReference>
<comment type="caution">
    <text evidence="7">The sequence shown here is derived from an EMBL/GenBank/DDBJ whole genome shotgun (WGS) entry which is preliminary data.</text>
</comment>
<dbReference type="GO" id="GO:0032259">
    <property type="term" value="P:methylation"/>
    <property type="evidence" value="ECO:0007669"/>
    <property type="project" value="UniProtKB-KW"/>
</dbReference>
<organism evidence="7 8">
    <name type="scientific">Tothia fuscella</name>
    <dbReference type="NCBI Taxonomy" id="1048955"/>
    <lineage>
        <taxon>Eukaryota</taxon>
        <taxon>Fungi</taxon>
        <taxon>Dikarya</taxon>
        <taxon>Ascomycota</taxon>
        <taxon>Pezizomycotina</taxon>
        <taxon>Dothideomycetes</taxon>
        <taxon>Pleosporomycetidae</taxon>
        <taxon>Venturiales</taxon>
        <taxon>Cylindrosympodiaceae</taxon>
        <taxon>Tothia</taxon>
    </lineage>
</organism>
<feature type="region of interest" description="Disordered" evidence="5">
    <location>
        <begin position="119"/>
        <end position="159"/>
    </location>
</feature>
<dbReference type="InterPro" id="IPR002941">
    <property type="entry name" value="DNA_methylase_N4/N6"/>
</dbReference>
<dbReference type="Gene3D" id="3.40.50.150">
    <property type="entry name" value="Vaccinia Virus protein VP39"/>
    <property type="match status" value="1"/>
</dbReference>
<evidence type="ECO:0000256" key="3">
    <source>
        <dbReference type="ARBA" id="ARBA00022679"/>
    </source>
</evidence>
<keyword evidence="4" id="KW-0949">S-adenosyl-L-methionine</keyword>
<evidence type="ECO:0000256" key="5">
    <source>
        <dbReference type="SAM" id="MobiDB-lite"/>
    </source>
</evidence>
<reference evidence="7" key="1">
    <citation type="journal article" date="2020" name="Stud. Mycol.">
        <title>101 Dothideomycetes genomes: a test case for predicting lifestyles and emergence of pathogens.</title>
        <authorList>
            <person name="Haridas S."/>
            <person name="Albert R."/>
            <person name="Binder M."/>
            <person name="Bloem J."/>
            <person name="Labutti K."/>
            <person name="Salamov A."/>
            <person name="Andreopoulos B."/>
            <person name="Baker S."/>
            <person name="Barry K."/>
            <person name="Bills G."/>
            <person name="Bluhm B."/>
            <person name="Cannon C."/>
            <person name="Castanera R."/>
            <person name="Culley D."/>
            <person name="Daum C."/>
            <person name="Ezra D."/>
            <person name="Gonzalez J."/>
            <person name="Henrissat B."/>
            <person name="Kuo A."/>
            <person name="Liang C."/>
            <person name="Lipzen A."/>
            <person name="Lutzoni F."/>
            <person name="Magnuson J."/>
            <person name="Mondo S."/>
            <person name="Nolan M."/>
            <person name="Ohm R."/>
            <person name="Pangilinan J."/>
            <person name="Park H.-J."/>
            <person name="Ramirez L."/>
            <person name="Alfaro M."/>
            <person name="Sun H."/>
            <person name="Tritt A."/>
            <person name="Yoshinaga Y."/>
            <person name="Zwiers L.-H."/>
            <person name="Turgeon B."/>
            <person name="Goodwin S."/>
            <person name="Spatafora J."/>
            <person name="Crous P."/>
            <person name="Grigoriev I."/>
        </authorList>
    </citation>
    <scope>NUCLEOTIDE SEQUENCE</scope>
    <source>
        <strain evidence="7">CBS 130266</strain>
    </source>
</reference>
<evidence type="ECO:0000256" key="4">
    <source>
        <dbReference type="ARBA" id="ARBA00022691"/>
    </source>
</evidence>
<gene>
    <name evidence="7" type="ORF">EJ08DRAFT_666904</name>
</gene>
<dbReference type="SUPFAM" id="SSF53335">
    <property type="entry name" value="S-adenosyl-L-methionine-dependent methyltransferases"/>
    <property type="match status" value="1"/>
</dbReference>
<evidence type="ECO:0000313" key="7">
    <source>
        <dbReference type="EMBL" id="KAF2414280.1"/>
    </source>
</evidence>
<evidence type="ECO:0000313" key="8">
    <source>
        <dbReference type="Proteomes" id="UP000800235"/>
    </source>
</evidence>
<evidence type="ECO:0000259" key="6">
    <source>
        <dbReference type="Pfam" id="PF01555"/>
    </source>
</evidence>
<dbReference type="AlphaFoldDB" id="A0A9P4NDQ3"/>
<dbReference type="NCBIfam" id="NF010253">
    <property type="entry name" value="PRK13699.1"/>
    <property type="match status" value="1"/>
</dbReference>
<proteinExistence type="inferred from homology"/>
<feature type="compositionally biased region" description="Polar residues" evidence="5">
    <location>
        <begin position="129"/>
        <end position="140"/>
    </location>
</feature>
<feature type="non-terminal residue" evidence="7">
    <location>
        <position position="1"/>
    </location>
</feature>
<name>A0A9P4NDQ3_9PEZI</name>
<keyword evidence="3" id="KW-0808">Transferase</keyword>
<sequence length="386" mass="41047">PKLVPELPAGWAVSHLGRGDPGCALSPPPKKPVSGHRAGAPVMHPPRPRAMPAAAGGSLPHPPKPVPADRLAGPYRPRTPGAPPARRRVTLRWVVVGNRLPFAVNGKPPAVAVLMPGRGASRPCRPQGTLRSSALTPSWSSGGGLPSASTPQRAPSPPLMTKAVCLGAACRMRGAPPRTPGHPQAEAARGAGGGPMSPLSAPTPNRVMHGDCVRLMRRLDTASIDFILTDPPYLVCYRDRTGRTVANDDNGRWLVPAAAEMHRVLKDGAFCLSFYGWNQADRFIAAWRAAGFRLVGHVVFRKRYASSARFLEHRHEQAYLLAKGDVRRPTAPLSDVIDWVYTGNRLHPTQKPVEILTPLITGFCPAGGLVLDPFCGSGSTLAAAQS</sequence>
<accession>A0A9P4NDQ3</accession>
<dbReference type="EMBL" id="MU007312">
    <property type="protein sequence ID" value="KAF2414280.1"/>
    <property type="molecule type" value="Genomic_DNA"/>
</dbReference>
<keyword evidence="2 7" id="KW-0489">Methyltransferase</keyword>
<evidence type="ECO:0000256" key="2">
    <source>
        <dbReference type="ARBA" id="ARBA00022603"/>
    </source>
</evidence>
<dbReference type="Pfam" id="PF01555">
    <property type="entry name" value="N6_N4_Mtase"/>
    <property type="match status" value="1"/>
</dbReference>
<dbReference type="InterPro" id="IPR029063">
    <property type="entry name" value="SAM-dependent_MTases_sf"/>
</dbReference>
<feature type="region of interest" description="Disordered" evidence="5">
    <location>
        <begin position="1"/>
        <end position="63"/>
    </location>
</feature>
<feature type="non-terminal residue" evidence="7">
    <location>
        <position position="386"/>
    </location>
</feature>
<evidence type="ECO:0000256" key="1">
    <source>
        <dbReference type="ARBA" id="ARBA00006594"/>
    </source>
</evidence>
<dbReference type="GO" id="GO:0008170">
    <property type="term" value="F:N-methyltransferase activity"/>
    <property type="evidence" value="ECO:0007669"/>
    <property type="project" value="InterPro"/>
</dbReference>
<dbReference type="PRINTS" id="PR00506">
    <property type="entry name" value="D21N6MTFRASE"/>
</dbReference>
<dbReference type="InterPro" id="IPR002052">
    <property type="entry name" value="DNA_methylase_N6_adenine_CS"/>
</dbReference>
<feature type="region of interest" description="Disordered" evidence="5">
    <location>
        <begin position="175"/>
        <end position="204"/>
    </location>
</feature>
<keyword evidence="8" id="KW-1185">Reference proteome</keyword>
<dbReference type="PROSITE" id="PS00092">
    <property type="entry name" value="N6_MTASE"/>
    <property type="match status" value="1"/>
</dbReference>
<dbReference type="GO" id="GO:0003677">
    <property type="term" value="F:DNA binding"/>
    <property type="evidence" value="ECO:0007669"/>
    <property type="project" value="InterPro"/>
</dbReference>
<dbReference type="InterPro" id="IPR002295">
    <property type="entry name" value="N4/N6-MTase_EcoPI_Mod-like"/>
</dbReference>
<dbReference type="OrthoDB" id="5594288at2759"/>
<comment type="similarity">
    <text evidence="1">Belongs to the N(4)/N(6)-methyltransferase family.</text>
</comment>
<feature type="domain" description="DNA methylase N-4/N-6" evidence="6">
    <location>
        <begin position="224"/>
        <end position="385"/>
    </location>
</feature>